<accession>A0A1W1VAK7</accession>
<dbReference type="OrthoDB" id="5297629at2"/>
<dbReference type="RefSeq" id="WP_084053094.1">
    <property type="nucleotide sequence ID" value="NZ_FWWT01000017.1"/>
</dbReference>
<dbReference type="Proteomes" id="UP000192731">
    <property type="component" value="Unassembled WGS sequence"/>
</dbReference>
<evidence type="ECO:0000313" key="3">
    <source>
        <dbReference type="Proteomes" id="UP000192731"/>
    </source>
</evidence>
<dbReference type="InterPro" id="IPR018530">
    <property type="entry name" value="SiaC"/>
</dbReference>
<evidence type="ECO:0000259" key="1">
    <source>
        <dbReference type="Pfam" id="PF09345"/>
    </source>
</evidence>
<gene>
    <name evidence="2" type="ORF">SAMN00017405_1299</name>
</gene>
<dbReference type="EMBL" id="FWWT01000017">
    <property type="protein sequence ID" value="SMB90316.1"/>
    <property type="molecule type" value="Genomic_DNA"/>
</dbReference>
<name>A0A1W1VAK7_DESTI</name>
<evidence type="ECO:0000313" key="2">
    <source>
        <dbReference type="EMBL" id="SMB90316.1"/>
    </source>
</evidence>
<organism evidence="2 3">
    <name type="scientific">Desulfonispora thiosulfatigenes DSM 11270</name>
    <dbReference type="NCBI Taxonomy" id="656914"/>
    <lineage>
        <taxon>Bacteria</taxon>
        <taxon>Bacillati</taxon>
        <taxon>Bacillota</taxon>
        <taxon>Clostridia</taxon>
        <taxon>Eubacteriales</taxon>
        <taxon>Peptococcaceae</taxon>
        <taxon>Desulfonispora</taxon>
    </lineage>
</organism>
<feature type="domain" description="SiaC family regulatory phosphoprotein" evidence="1">
    <location>
        <begin position="6"/>
        <end position="124"/>
    </location>
</feature>
<dbReference type="STRING" id="656914.SAMN00017405_1299"/>
<sequence length="128" mass="15199">MNNLHIEKTSSTPKIDFNTETKVMKIDGQSYPENAFKFYEPILSWIDEFLENEQEEISIEINFHLPYINSSSTKCIMMMLDKFENHFNKGKKISVKWYYDVENESSFECAEEFKEDLTLPFQTVIENT</sequence>
<protein>
    <recommendedName>
        <fullName evidence="1">SiaC family regulatory phosphoprotein domain-containing protein</fullName>
    </recommendedName>
</protein>
<reference evidence="2 3" key="1">
    <citation type="submission" date="2017-04" db="EMBL/GenBank/DDBJ databases">
        <authorList>
            <person name="Afonso C.L."/>
            <person name="Miller P.J."/>
            <person name="Scott M.A."/>
            <person name="Spackman E."/>
            <person name="Goraichik I."/>
            <person name="Dimitrov K.M."/>
            <person name="Suarez D.L."/>
            <person name="Swayne D.E."/>
        </authorList>
    </citation>
    <scope>NUCLEOTIDE SEQUENCE [LARGE SCALE GENOMIC DNA]</scope>
    <source>
        <strain evidence="2 3">DSM 11270</strain>
    </source>
</reference>
<dbReference type="Pfam" id="PF09345">
    <property type="entry name" value="SiaC"/>
    <property type="match status" value="1"/>
</dbReference>
<proteinExistence type="predicted"/>
<keyword evidence="3" id="KW-1185">Reference proteome</keyword>
<dbReference type="AlphaFoldDB" id="A0A1W1VAK7"/>